<dbReference type="Proteomes" id="UP000515135">
    <property type="component" value="Unplaced"/>
</dbReference>
<evidence type="ECO:0000256" key="1">
    <source>
        <dbReference type="SAM" id="SignalP"/>
    </source>
</evidence>
<reference evidence="3" key="1">
    <citation type="submission" date="2025-08" db="UniProtKB">
        <authorList>
            <consortium name="RefSeq"/>
        </authorList>
    </citation>
    <scope>IDENTIFICATION</scope>
    <source>
        <tissue evidence="3">Gonad</tissue>
    </source>
</reference>
<evidence type="ECO:0000313" key="3">
    <source>
        <dbReference type="RefSeq" id="XP_019617332.1"/>
    </source>
</evidence>
<evidence type="ECO:0000313" key="2">
    <source>
        <dbReference type="Proteomes" id="UP000515135"/>
    </source>
</evidence>
<protein>
    <submittedName>
        <fullName evidence="3">Uncharacterized protein LOC109464712</fullName>
    </submittedName>
</protein>
<dbReference type="KEGG" id="bbel:109464712"/>
<name>A0A6P4YEZ5_BRABE</name>
<organism evidence="2 3">
    <name type="scientific">Branchiostoma belcheri</name>
    <name type="common">Amphioxus</name>
    <dbReference type="NCBI Taxonomy" id="7741"/>
    <lineage>
        <taxon>Eukaryota</taxon>
        <taxon>Metazoa</taxon>
        <taxon>Chordata</taxon>
        <taxon>Cephalochordata</taxon>
        <taxon>Leptocardii</taxon>
        <taxon>Amphioxiformes</taxon>
        <taxon>Branchiostomatidae</taxon>
        <taxon>Branchiostoma</taxon>
    </lineage>
</organism>
<proteinExistence type="predicted"/>
<dbReference type="AlphaFoldDB" id="A0A6P4YEZ5"/>
<dbReference type="RefSeq" id="XP_019617332.1">
    <property type="nucleotide sequence ID" value="XM_019761773.1"/>
</dbReference>
<keyword evidence="1" id="KW-0732">Signal</keyword>
<dbReference type="GeneID" id="109464712"/>
<feature type="chain" id="PRO_5028325355" evidence="1">
    <location>
        <begin position="20"/>
        <end position="112"/>
    </location>
</feature>
<accession>A0A6P4YEZ5</accession>
<feature type="signal peptide" evidence="1">
    <location>
        <begin position="1"/>
        <end position="19"/>
    </location>
</feature>
<keyword evidence="2" id="KW-1185">Reference proteome</keyword>
<gene>
    <name evidence="3" type="primary">LOC109464712</name>
</gene>
<sequence>MKTTAVLVCLALLVAIVHSAAVDAEAAASKSRNKRAAAGKALTELEGTLKKVRGDHNLVHDSHVRKELGMAKRAVGKMNHGQKRGAAKKLGSDLHLNKNMAKKLMGKMHHKK</sequence>